<comment type="caution">
    <text evidence="2">The sequence shown here is derived from an EMBL/GenBank/DDBJ whole genome shotgun (WGS) entry which is preliminary data.</text>
</comment>
<organism evidence="2 3">
    <name type="scientific">Chitinophaga varians</name>
    <dbReference type="NCBI Taxonomy" id="2202339"/>
    <lineage>
        <taxon>Bacteria</taxon>
        <taxon>Pseudomonadati</taxon>
        <taxon>Bacteroidota</taxon>
        <taxon>Chitinophagia</taxon>
        <taxon>Chitinophagales</taxon>
        <taxon>Chitinophagaceae</taxon>
        <taxon>Chitinophaga</taxon>
    </lineage>
</organism>
<keyword evidence="3" id="KW-1185">Reference proteome</keyword>
<dbReference type="PANTHER" id="PTHR18964:SF149">
    <property type="entry name" value="BIFUNCTIONAL UDP-N-ACETYLGLUCOSAMINE 2-EPIMERASE_N-ACETYLMANNOSAMINE KINASE"/>
    <property type="match status" value="1"/>
</dbReference>
<comment type="similarity">
    <text evidence="1">Belongs to the ROK (NagC/XylR) family.</text>
</comment>
<dbReference type="InterPro" id="IPR000600">
    <property type="entry name" value="ROK"/>
</dbReference>
<evidence type="ECO:0000256" key="1">
    <source>
        <dbReference type="ARBA" id="ARBA00006479"/>
    </source>
</evidence>
<dbReference type="EMBL" id="JABAIA010000001">
    <property type="protein sequence ID" value="NLR63337.1"/>
    <property type="molecule type" value="Genomic_DNA"/>
</dbReference>
<protein>
    <submittedName>
        <fullName evidence="2">ROK family protein</fullName>
    </submittedName>
</protein>
<evidence type="ECO:0000313" key="3">
    <source>
        <dbReference type="Proteomes" id="UP000570474"/>
    </source>
</evidence>
<proteinExistence type="inferred from homology"/>
<accession>A0A847RRA2</accession>
<dbReference type="Proteomes" id="UP000570474">
    <property type="component" value="Unassembled WGS sequence"/>
</dbReference>
<sequence>MYMEIIGIDLGGTNLRAGVVRDGVLQPVVSRPLKARGSRLEVTEQIFGIIDEMIDDDTTAIGIGVPGLVDPVSRILYDVVNIPAINETDLRGILEQRYRLPVKIENDANCFALGEYHFGVAQPYRSVVGLTIGTGLGAGIINNGRLLAGKHGGAGEFGMISYLDKNMEYYVSGRFFEHVYKTQGEIVYRRAVEGDIEASYMYDDFGRHLGEAIKLVLYVLDTECIVIGGALKAAFSFYARSMWETVRGFAFQRSVPELKIAASVLPGSNVLGAAALHLSPRTNSRVNN</sequence>
<evidence type="ECO:0000313" key="2">
    <source>
        <dbReference type="EMBL" id="NLR63337.1"/>
    </source>
</evidence>
<dbReference type="SUPFAM" id="SSF53067">
    <property type="entry name" value="Actin-like ATPase domain"/>
    <property type="match status" value="1"/>
</dbReference>
<dbReference type="Pfam" id="PF00480">
    <property type="entry name" value="ROK"/>
    <property type="match status" value="1"/>
</dbReference>
<dbReference type="AlphaFoldDB" id="A0A847RRA2"/>
<dbReference type="Gene3D" id="3.30.420.40">
    <property type="match status" value="2"/>
</dbReference>
<dbReference type="InterPro" id="IPR043129">
    <property type="entry name" value="ATPase_NBD"/>
</dbReference>
<dbReference type="PANTHER" id="PTHR18964">
    <property type="entry name" value="ROK (REPRESSOR, ORF, KINASE) FAMILY"/>
    <property type="match status" value="1"/>
</dbReference>
<name>A0A847RRA2_9BACT</name>
<gene>
    <name evidence="2" type="ORF">HGH92_03375</name>
</gene>
<reference evidence="2 3" key="1">
    <citation type="submission" date="2020-04" db="EMBL/GenBank/DDBJ databases">
        <authorList>
            <person name="Yin C."/>
        </authorList>
    </citation>
    <scope>NUCLEOTIDE SEQUENCE [LARGE SCALE GENOMIC DNA]</scope>
    <source>
        <strain evidence="2 3">Ae27</strain>
    </source>
</reference>